<evidence type="ECO:0000256" key="5">
    <source>
        <dbReference type="ARBA" id="ARBA00022729"/>
    </source>
</evidence>
<dbReference type="AlphaFoldDB" id="A0A2D3UVN2"/>
<proteinExistence type="inferred from homology"/>
<dbReference type="RefSeq" id="XP_023625145.1">
    <property type="nucleotide sequence ID" value="XM_023769377.1"/>
</dbReference>
<dbReference type="GO" id="GO:0005789">
    <property type="term" value="C:endoplasmic reticulum membrane"/>
    <property type="evidence" value="ECO:0007669"/>
    <property type="project" value="UniProtKB-SubCell"/>
</dbReference>
<dbReference type="EMBL" id="FJUY01000005">
    <property type="protein sequence ID" value="CZT18255.1"/>
    <property type="molecule type" value="Genomic_DNA"/>
</dbReference>
<name>A0A2D3UVN2_9PEZI</name>
<dbReference type="PANTHER" id="PTHR28285">
    <property type="entry name" value="PROTEIN BIG1"/>
    <property type="match status" value="1"/>
</dbReference>
<keyword evidence="5" id="KW-0732">Signal</keyword>
<evidence type="ECO:0000256" key="2">
    <source>
        <dbReference type="ARBA" id="ARBA00008203"/>
    </source>
</evidence>
<reference evidence="12 13" key="1">
    <citation type="submission" date="2016-03" db="EMBL/GenBank/DDBJ databases">
        <authorList>
            <person name="Ploux O."/>
        </authorList>
    </citation>
    <scope>NUCLEOTIDE SEQUENCE [LARGE SCALE GENOMIC DNA]</scope>
    <source>
        <strain evidence="12 13">URUG2</strain>
    </source>
</reference>
<dbReference type="GO" id="GO:0009272">
    <property type="term" value="P:fungal-type cell wall biogenesis"/>
    <property type="evidence" value="ECO:0007669"/>
    <property type="project" value="TreeGrafter"/>
</dbReference>
<dbReference type="STRING" id="112498.A0A2D3UVN2"/>
<evidence type="ECO:0000259" key="11">
    <source>
        <dbReference type="Pfam" id="PF20520"/>
    </source>
</evidence>
<evidence type="ECO:0000256" key="8">
    <source>
        <dbReference type="ARBA" id="ARBA00023136"/>
    </source>
</evidence>
<keyword evidence="7 10" id="KW-1133">Transmembrane helix</keyword>
<feature type="domain" description="V-type proton ATPase subunit S1/VOA1 transmembrane" evidence="11">
    <location>
        <begin position="250"/>
        <end position="289"/>
    </location>
</feature>
<dbReference type="GeneID" id="35599279"/>
<accession>A0A2D3UVN2</accession>
<dbReference type="Proteomes" id="UP000225277">
    <property type="component" value="Unassembled WGS sequence"/>
</dbReference>
<keyword evidence="4 10" id="KW-0812">Transmembrane</keyword>
<evidence type="ECO:0000256" key="3">
    <source>
        <dbReference type="ARBA" id="ARBA00022089"/>
    </source>
</evidence>
<dbReference type="PANTHER" id="PTHR28285:SF1">
    <property type="entry name" value="PROTEIN BIG1"/>
    <property type="match status" value="1"/>
</dbReference>
<evidence type="ECO:0000256" key="6">
    <source>
        <dbReference type="ARBA" id="ARBA00022824"/>
    </source>
</evidence>
<organism evidence="12 13">
    <name type="scientific">Ramularia collo-cygni</name>
    <dbReference type="NCBI Taxonomy" id="112498"/>
    <lineage>
        <taxon>Eukaryota</taxon>
        <taxon>Fungi</taxon>
        <taxon>Dikarya</taxon>
        <taxon>Ascomycota</taxon>
        <taxon>Pezizomycotina</taxon>
        <taxon>Dothideomycetes</taxon>
        <taxon>Dothideomycetidae</taxon>
        <taxon>Mycosphaerellales</taxon>
        <taxon>Mycosphaerellaceae</taxon>
        <taxon>Ramularia</taxon>
    </lineage>
</organism>
<keyword evidence="8 10" id="KW-0472">Membrane</keyword>
<dbReference type="InterPro" id="IPR046756">
    <property type="entry name" value="VAS1/VOA1_TM"/>
</dbReference>
<dbReference type="InterPro" id="IPR037654">
    <property type="entry name" value="Big1"/>
</dbReference>
<evidence type="ECO:0000313" key="13">
    <source>
        <dbReference type="Proteomes" id="UP000225277"/>
    </source>
</evidence>
<evidence type="ECO:0000256" key="7">
    <source>
        <dbReference type="ARBA" id="ARBA00022989"/>
    </source>
</evidence>
<dbReference type="GO" id="GO:0006078">
    <property type="term" value="P:(1-&gt;6)-beta-D-glucan biosynthetic process"/>
    <property type="evidence" value="ECO:0007669"/>
    <property type="project" value="TreeGrafter"/>
</dbReference>
<sequence>MLLRQSGALLVAATAANALRNASPFFLLSTEAIKSDSPLQTSQLSTAAHVEESLLSALDDCAASLYILVEQAGAHASDLRDGSVMPAMQRRMASGDYRSVVQVPEVMGEMDTIRIADSISRKCNLERTNVQEYHSAGRKGHSAVLGPLQLPVLKSDVVLDVRREILSQADLKLDGQLDSVLANHTSHVIIYVSRSAAEGERAHYEMDEPPYHAIMHTDLKRDVGEEGVEAAKETKEANPQDGLPLFEKYQFLSPGIFMGLTISLLLGSILYVGVSAIAGLEVSYMAFSKENGPSAQKKQ</sequence>
<feature type="transmembrane region" description="Helical" evidence="10">
    <location>
        <begin position="256"/>
        <end position="280"/>
    </location>
</feature>
<protein>
    <recommendedName>
        <fullName evidence="3">Protein BIG1</fullName>
    </recommendedName>
</protein>
<evidence type="ECO:0000256" key="1">
    <source>
        <dbReference type="ARBA" id="ARBA00004115"/>
    </source>
</evidence>
<evidence type="ECO:0000256" key="9">
    <source>
        <dbReference type="ARBA" id="ARBA00023316"/>
    </source>
</evidence>
<keyword evidence="9" id="KW-0961">Cell wall biogenesis/degradation</keyword>
<keyword evidence="6" id="KW-0256">Endoplasmic reticulum</keyword>
<keyword evidence="13" id="KW-1185">Reference proteome</keyword>
<evidence type="ECO:0000313" key="12">
    <source>
        <dbReference type="EMBL" id="CZT18255.1"/>
    </source>
</evidence>
<dbReference type="GO" id="GO:0071555">
    <property type="term" value="P:cell wall organization"/>
    <property type="evidence" value="ECO:0007669"/>
    <property type="project" value="UniProtKB-KW"/>
</dbReference>
<comment type="subcellular location">
    <subcellularLocation>
        <location evidence="1">Endoplasmic reticulum membrane</location>
        <topology evidence="1">Single-pass type I membrane protein</topology>
    </subcellularLocation>
</comment>
<evidence type="ECO:0000256" key="10">
    <source>
        <dbReference type="SAM" id="Phobius"/>
    </source>
</evidence>
<gene>
    <name evidence="12" type="ORF">RCC_04100</name>
</gene>
<comment type="similarity">
    <text evidence="2">Belongs to the BIG1 family.</text>
</comment>
<evidence type="ECO:0000256" key="4">
    <source>
        <dbReference type="ARBA" id="ARBA00022692"/>
    </source>
</evidence>
<dbReference type="Pfam" id="PF20520">
    <property type="entry name" value="Ac45-VOA1_TM"/>
    <property type="match status" value="1"/>
</dbReference>
<dbReference type="OrthoDB" id="9985059at2759"/>